<feature type="compositionally biased region" description="Polar residues" evidence="1">
    <location>
        <begin position="1"/>
        <end position="40"/>
    </location>
</feature>
<dbReference type="EMBL" id="JXXN02001397">
    <property type="protein sequence ID" value="THD24852.1"/>
    <property type="molecule type" value="Genomic_DNA"/>
</dbReference>
<gene>
    <name evidence="2" type="ORF">D915_004244</name>
</gene>
<name>A0A4E0RZM4_FASHE</name>
<sequence>MEYPTSNMNSGQSAYSSHPQDTTRISPGCNPQSNPSTFPSGDTGPHGRGYSSYPPAYQTTNEFGGPGHAASNPPTYPHVYPPEGHGQSLTLNQLLQQGSTPNSYPPRPHGGPPMQASYRVYEHYPYGYKSGMPGGVGERPQHTQPLLASPKRGNDGHLFLIATMVLSISEELTTSTHSWEGEPPETVVKQGTIELPITLMK</sequence>
<proteinExistence type="predicted"/>
<evidence type="ECO:0000313" key="2">
    <source>
        <dbReference type="EMBL" id="THD24852.1"/>
    </source>
</evidence>
<protein>
    <submittedName>
        <fullName evidence="2">AT-rich interactive domain-containing protein 1</fullName>
    </submittedName>
</protein>
<comment type="caution">
    <text evidence="2">The sequence shown here is derived from an EMBL/GenBank/DDBJ whole genome shotgun (WGS) entry which is preliminary data.</text>
</comment>
<feature type="region of interest" description="Disordered" evidence="1">
    <location>
        <begin position="1"/>
        <end position="87"/>
    </location>
</feature>
<accession>A0A4E0RZM4</accession>
<dbReference type="Proteomes" id="UP000230066">
    <property type="component" value="Unassembled WGS sequence"/>
</dbReference>
<reference evidence="2" key="1">
    <citation type="submission" date="2019-03" db="EMBL/GenBank/DDBJ databases">
        <title>Improved annotation for the trematode Fasciola hepatica.</title>
        <authorList>
            <person name="Choi Y.-J."/>
            <person name="Martin J."/>
            <person name="Mitreva M."/>
        </authorList>
    </citation>
    <scope>NUCLEOTIDE SEQUENCE [LARGE SCALE GENOMIC DNA]</scope>
</reference>
<dbReference type="AlphaFoldDB" id="A0A4E0RZM4"/>
<organism evidence="2 3">
    <name type="scientific">Fasciola hepatica</name>
    <name type="common">Liver fluke</name>
    <dbReference type="NCBI Taxonomy" id="6192"/>
    <lineage>
        <taxon>Eukaryota</taxon>
        <taxon>Metazoa</taxon>
        <taxon>Spiralia</taxon>
        <taxon>Lophotrochozoa</taxon>
        <taxon>Platyhelminthes</taxon>
        <taxon>Trematoda</taxon>
        <taxon>Digenea</taxon>
        <taxon>Plagiorchiida</taxon>
        <taxon>Echinostomata</taxon>
        <taxon>Echinostomatoidea</taxon>
        <taxon>Fasciolidae</taxon>
        <taxon>Fasciola</taxon>
    </lineage>
</organism>
<evidence type="ECO:0000313" key="3">
    <source>
        <dbReference type="Proteomes" id="UP000230066"/>
    </source>
</evidence>
<evidence type="ECO:0000256" key="1">
    <source>
        <dbReference type="SAM" id="MobiDB-lite"/>
    </source>
</evidence>
<keyword evidence="3" id="KW-1185">Reference proteome</keyword>